<feature type="region of interest" description="Disordered" evidence="5">
    <location>
        <begin position="492"/>
        <end position="528"/>
    </location>
</feature>
<accession>A0A6B0QR18</accession>
<evidence type="ECO:0000313" key="8">
    <source>
        <dbReference type="EMBL" id="MXQ80149.1"/>
    </source>
</evidence>
<keyword evidence="6" id="KW-0472">Membrane</keyword>
<dbReference type="GO" id="GO:0016020">
    <property type="term" value="C:membrane"/>
    <property type="evidence" value="ECO:0007669"/>
    <property type="project" value="InterPro"/>
</dbReference>
<dbReference type="InterPro" id="IPR057892">
    <property type="entry name" value="LIP-1_CC2"/>
</dbReference>
<evidence type="ECO:0000256" key="5">
    <source>
        <dbReference type="SAM" id="MobiDB-lite"/>
    </source>
</evidence>
<keyword evidence="4" id="KW-0175">Coiled coil</keyword>
<keyword evidence="6" id="KW-0812">Transmembrane</keyword>
<dbReference type="SMART" id="SM00063">
    <property type="entry name" value="FRI"/>
    <property type="match status" value="1"/>
</dbReference>
<sequence length="639" mass="72838">MTLQDSQYRVSSVNAAIMFPHLRLVNIFRLELVDQHRKEVVSKSDKQEQWAQFVFFEPITLRMCQDLPYNTAFMPNLLNHYDQQMAVLALEALSGAHSEYSKLMELFDVPWPEDMECSRVRVEIPLEKVNQDKLVKFMIRIGLYLIPLMVVIGCYFYEQAYCGIWETTWIQERCREYHIPCPYQTIPKGISIVYERTIRKWLLLEHLECLVSWYMPSLRMTAGKQQTKSPAGMTSEVEVLRALKLLFEHHKALDEKDDVNDKLKNEIANKDSRHRQTEDKNRQLQERLELVEKLQQTLWRAETLPEVEAEQAQRVAALSKVQTLKEQDWERVQQASVLANVAQAFESDEGVSDGGRLMPRLTVMLQEQLDTINEEIRLIKEEKENKEQRAEETESREGRGSLGSLRHFKSGWGGRAPVHAVQCPGALLLGTAEQRCPPENSLLLASLTLTSLPQLPALWEEVGDDKTTIKCETSTPALPRSLRLDRLHTGTLRTATHEDIRDPRNSTGSQDSPGNNPSSSTSSQDSLHKALKKKGIKSSISRLFRKKENGWPEHPSKEMLGAEIPEQNQCESVFDPCVGLVWIVEDSCVRLVKLLCREKGKGLSTSGSLLFSQCPFCVVAPDRHLSSSSPNSALTSWCL</sequence>
<feature type="domain" description="FZ" evidence="7">
    <location>
        <begin position="57"/>
        <end position="126"/>
    </location>
</feature>
<keyword evidence="3" id="KW-0675">Receptor</keyword>
<keyword evidence="2" id="KW-1015">Disulfide bond</keyword>
<evidence type="ECO:0000256" key="2">
    <source>
        <dbReference type="ARBA" id="ARBA00023157"/>
    </source>
</evidence>
<keyword evidence="9" id="KW-1185">Reference proteome</keyword>
<dbReference type="Pfam" id="PF01534">
    <property type="entry name" value="Frizzled"/>
    <property type="match status" value="1"/>
</dbReference>
<keyword evidence="6" id="KW-1133">Transmembrane helix</keyword>
<dbReference type="PANTHER" id="PTHR12587">
    <property type="entry name" value="LAR INTERACTING PROTEIN LIP -RELATED PROTEIN"/>
    <property type="match status" value="1"/>
</dbReference>
<evidence type="ECO:0000256" key="1">
    <source>
        <dbReference type="ARBA" id="ARBA00022737"/>
    </source>
</evidence>
<feature type="compositionally biased region" description="Basic and acidic residues" evidence="5">
    <location>
        <begin position="495"/>
        <end position="504"/>
    </location>
</feature>
<protein>
    <recommendedName>
        <fullName evidence="7">FZ domain-containing protein</fullName>
    </recommendedName>
</protein>
<dbReference type="InterPro" id="IPR020067">
    <property type="entry name" value="Frizzled_dom"/>
</dbReference>
<keyword evidence="1" id="KW-0677">Repeat</keyword>
<evidence type="ECO:0000259" key="7">
    <source>
        <dbReference type="SMART" id="SM00063"/>
    </source>
</evidence>
<feature type="compositionally biased region" description="Basic and acidic residues" evidence="5">
    <location>
        <begin position="383"/>
        <end position="399"/>
    </location>
</feature>
<dbReference type="GO" id="GO:0048786">
    <property type="term" value="C:presynaptic active zone"/>
    <property type="evidence" value="ECO:0007669"/>
    <property type="project" value="TreeGrafter"/>
</dbReference>
<feature type="transmembrane region" description="Helical" evidence="6">
    <location>
        <begin position="137"/>
        <end position="158"/>
    </location>
</feature>
<reference evidence="8" key="1">
    <citation type="submission" date="2019-10" db="EMBL/GenBank/DDBJ databases">
        <title>The sequence and de novo assembly of the wild yak genome.</title>
        <authorList>
            <person name="Liu Y."/>
        </authorList>
    </citation>
    <scope>NUCLEOTIDE SEQUENCE [LARGE SCALE GENOMIC DNA]</scope>
    <source>
        <strain evidence="8">WY2019</strain>
    </source>
</reference>
<feature type="compositionally biased region" description="Low complexity" evidence="5">
    <location>
        <begin position="511"/>
        <end position="525"/>
    </location>
</feature>
<gene>
    <name evidence="8" type="ORF">E5288_WYG013694</name>
</gene>
<dbReference type="GO" id="GO:0007166">
    <property type="term" value="P:cell surface receptor signaling pathway"/>
    <property type="evidence" value="ECO:0007669"/>
    <property type="project" value="InterPro"/>
</dbReference>
<evidence type="ECO:0000256" key="6">
    <source>
        <dbReference type="SAM" id="Phobius"/>
    </source>
</evidence>
<dbReference type="InterPro" id="IPR036790">
    <property type="entry name" value="Frizzled_dom_sf"/>
</dbReference>
<name>A0A6B0QR18_9CETA</name>
<dbReference type="InterPro" id="IPR029515">
    <property type="entry name" value="Liprin"/>
</dbReference>
<dbReference type="InterPro" id="IPR000539">
    <property type="entry name" value="Frizzled/Smoothened_7TM"/>
</dbReference>
<dbReference type="PANTHER" id="PTHR12587:SF15">
    <property type="entry name" value="LIPRIN-ALPHA-1"/>
    <property type="match status" value="1"/>
</dbReference>
<organism evidence="8 9">
    <name type="scientific">Bos mutus</name>
    <name type="common">wild yak</name>
    <dbReference type="NCBI Taxonomy" id="72004"/>
    <lineage>
        <taxon>Eukaryota</taxon>
        <taxon>Metazoa</taxon>
        <taxon>Chordata</taxon>
        <taxon>Craniata</taxon>
        <taxon>Vertebrata</taxon>
        <taxon>Euteleostomi</taxon>
        <taxon>Mammalia</taxon>
        <taxon>Eutheria</taxon>
        <taxon>Laurasiatheria</taxon>
        <taxon>Artiodactyla</taxon>
        <taxon>Ruminantia</taxon>
        <taxon>Pecora</taxon>
        <taxon>Bovidae</taxon>
        <taxon>Bovinae</taxon>
        <taxon>Bos</taxon>
    </lineage>
</organism>
<dbReference type="EMBL" id="VBQZ03000003">
    <property type="protein sequence ID" value="MXQ80149.1"/>
    <property type="molecule type" value="Genomic_DNA"/>
</dbReference>
<dbReference type="Gene3D" id="1.20.1070.10">
    <property type="entry name" value="Rhodopsin 7-helix transmembrane proteins"/>
    <property type="match status" value="1"/>
</dbReference>
<dbReference type="AlphaFoldDB" id="A0A6B0QR18"/>
<feature type="coiled-coil region" evidence="4">
    <location>
        <begin position="253"/>
        <end position="327"/>
    </location>
</feature>
<dbReference type="GO" id="GO:0050808">
    <property type="term" value="P:synapse organization"/>
    <property type="evidence" value="ECO:0007669"/>
    <property type="project" value="TreeGrafter"/>
</dbReference>
<feature type="region of interest" description="Disordered" evidence="5">
    <location>
        <begin position="383"/>
        <end position="403"/>
    </location>
</feature>
<dbReference type="Proteomes" id="UP000322234">
    <property type="component" value="Unassembled WGS sequence"/>
</dbReference>
<evidence type="ECO:0000313" key="9">
    <source>
        <dbReference type="Proteomes" id="UP000322234"/>
    </source>
</evidence>
<evidence type="ECO:0000256" key="3">
    <source>
        <dbReference type="ARBA" id="ARBA00023170"/>
    </source>
</evidence>
<dbReference type="Pfam" id="PF25526">
    <property type="entry name" value="LIP-1"/>
    <property type="match status" value="1"/>
</dbReference>
<comment type="caution">
    <text evidence="8">The sequence shown here is derived from an EMBL/GenBank/DDBJ whole genome shotgun (WGS) entry which is preliminary data.</text>
</comment>
<proteinExistence type="predicted"/>
<dbReference type="SUPFAM" id="SSF63501">
    <property type="entry name" value="Frizzled cysteine-rich domain"/>
    <property type="match status" value="1"/>
</dbReference>
<evidence type="ECO:0000256" key="4">
    <source>
        <dbReference type="SAM" id="Coils"/>
    </source>
</evidence>